<keyword evidence="11" id="KW-1185">Reference proteome</keyword>
<evidence type="ECO:0000256" key="4">
    <source>
        <dbReference type="ARBA" id="ARBA00022741"/>
    </source>
</evidence>
<dbReference type="PATRIC" id="fig|1123500.6.peg.26"/>
<dbReference type="CDD" id="cd01415">
    <property type="entry name" value="SAICAR_synt_PurC"/>
    <property type="match status" value="1"/>
</dbReference>
<evidence type="ECO:0000256" key="2">
    <source>
        <dbReference type="ARBA" id="ARBA00010190"/>
    </source>
</evidence>
<dbReference type="InParanoid" id="A0A0R2G999"/>
<dbReference type="STRING" id="1123500.GCA_000420365_00475"/>
<dbReference type="InterPro" id="IPR050089">
    <property type="entry name" value="SAICAR_synthetase"/>
</dbReference>
<dbReference type="PANTHER" id="PTHR43599">
    <property type="entry name" value="MULTIFUNCTIONAL PROTEIN ADE2"/>
    <property type="match status" value="1"/>
</dbReference>
<dbReference type="GO" id="GO:0009236">
    <property type="term" value="P:cobalamin biosynthetic process"/>
    <property type="evidence" value="ECO:0007669"/>
    <property type="project" value="InterPro"/>
</dbReference>
<comment type="similarity">
    <text evidence="2 8">Belongs to the SAICAR synthetase family.</text>
</comment>
<comment type="pathway">
    <text evidence="1 8">Purine metabolism; IMP biosynthesis via de novo pathway; 5-amino-1-(5-phospho-D-ribosyl)imidazole-4-carboxamide from 5-amino-1-(5-phospho-D-ribosyl)imidazole-4-carboxylate: step 1/2.</text>
</comment>
<name>A0A0R2G999_9LACO</name>
<evidence type="ECO:0000313" key="10">
    <source>
        <dbReference type="EMBL" id="KRN33229.1"/>
    </source>
</evidence>
<dbReference type="GO" id="GO:0005524">
    <property type="term" value="F:ATP binding"/>
    <property type="evidence" value="ECO:0007669"/>
    <property type="project" value="UniProtKB-KW"/>
</dbReference>
<dbReference type="Proteomes" id="UP000051296">
    <property type="component" value="Unassembled WGS sequence"/>
</dbReference>
<dbReference type="Gene3D" id="3.30.470.20">
    <property type="entry name" value="ATP-grasp fold, B domain"/>
    <property type="match status" value="1"/>
</dbReference>
<evidence type="ECO:0000313" key="11">
    <source>
        <dbReference type="Proteomes" id="UP000051296"/>
    </source>
</evidence>
<evidence type="ECO:0000259" key="9">
    <source>
        <dbReference type="Pfam" id="PF01259"/>
    </source>
</evidence>
<evidence type="ECO:0000256" key="6">
    <source>
        <dbReference type="ARBA" id="ARBA00022840"/>
    </source>
</evidence>
<dbReference type="InterPro" id="IPR033934">
    <property type="entry name" value="SAICAR_synt_PurC"/>
</dbReference>
<feature type="domain" description="SAICAR synthetase/ADE2 N-terminal" evidence="9">
    <location>
        <begin position="10"/>
        <end position="234"/>
    </location>
</feature>
<dbReference type="UniPathway" id="UPA00074">
    <property type="reaction ID" value="UER00131"/>
</dbReference>
<dbReference type="GO" id="GO:0004639">
    <property type="term" value="F:phosphoribosylaminoimidazolesuccinocarboxamide synthase activity"/>
    <property type="evidence" value="ECO:0007669"/>
    <property type="project" value="UniProtKB-UniRule"/>
</dbReference>
<keyword evidence="3 8" id="KW-0436">Ligase</keyword>
<comment type="catalytic activity">
    <reaction evidence="7 8">
        <text>5-amino-1-(5-phospho-D-ribosyl)imidazole-4-carboxylate + L-aspartate + ATP = (2S)-2-[5-amino-1-(5-phospho-beta-D-ribosyl)imidazole-4-carboxamido]succinate + ADP + phosphate + 2 H(+)</text>
        <dbReference type="Rhea" id="RHEA:22628"/>
        <dbReference type="ChEBI" id="CHEBI:15378"/>
        <dbReference type="ChEBI" id="CHEBI:29991"/>
        <dbReference type="ChEBI" id="CHEBI:30616"/>
        <dbReference type="ChEBI" id="CHEBI:43474"/>
        <dbReference type="ChEBI" id="CHEBI:58443"/>
        <dbReference type="ChEBI" id="CHEBI:77657"/>
        <dbReference type="ChEBI" id="CHEBI:456216"/>
        <dbReference type="EC" id="6.3.2.6"/>
    </reaction>
</comment>
<gene>
    <name evidence="8" type="primary">purC</name>
    <name evidence="10" type="ORF">IV68_GL000027</name>
</gene>
<keyword evidence="6 8" id="KW-0067">ATP-binding</keyword>
<evidence type="ECO:0000256" key="1">
    <source>
        <dbReference type="ARBA" id="ARBA00004672"/>
    </source>
</evidence>
<keyword evidence="5 8" id="KW-0658">Purine biosynthesis</keyword>
<reference evidence="10 11" key="1">
    <citation type="journal article" date="2015" name="Genome Announc.">
        <title>Expanding the biotechnology potential of lactobacilli through comparative genomics of 213 strains and associated genera.</title>
        <authorList>
            <person name="Sun Z."/>
            <person name="Harris H.M."/>
            <person name="McCann A."/>
            <person name="Guo C."/>
            <person name="Argimon S."/>
            <person name="Zhang W."/>
            <person name="Yang X."/>
            <person name="Jeffery I.B."/>
            <person name="Cooney J.C."/>
            <person name="Kagawa T.F."/>
            <person name="Liu W."/>
            <person name="Song Y."/>
            <person name="Salvetti E."/>
            <person name="Wrobel A."/>
            <person name="Rasinkangas P."/>
            <person name="Parkhill J."/>
            <person name="Rea M.C."/>
            <person name="O'Sullivan O."/>
            <person name="Ritari J."/>
            <person name="Douillard F.P."/>
            <person name="Paul Ross R."/>
            <person name="Yang R."/>
            <person name="Briner A.E."/>
            <person name="Felis G.E."/>
            <person name="de Vos W.M."/>
            <person name="Barrangou R."/>
            <person name="Klaenhammer T.R."/>
            <person name="Caufield P.W."/>
            <person name="Cui Y."/>
            <person name="Zhang H."/>
            <person name="O'Toole P.W."/>
        </authorList>
    </citation>
    <scope>NUCLEOTIDE SEQUENCE [LARGE SCALE GENOMIC DNA]</scope>
    <source>
        <strain evidence="10 11">DSM 20190</strain>
    </source>
</reference>
<dbReference type="EC" id="6.3.2.6" evidence="8"/>
<organism evidence="10 11">
    <name type="scientific">Weissella halotolerans DSM 20190</name>
    <dbReference type="NCBI Taxonomy" id="1123500"/>
    <lineage>
        <taxon>Bacteria</taxon>
        <taxon>Bacillati</taxon>
        <taxon>Bacillota</taxon>
        <taxon>Bacilli</taxon>
        <taxon>Lactobacillales</taxon>
        <taxon>Lactobacillaceae</taxon>
        <taxon>Weissella</taxon>
    </lineage>
</organism>
<dbReference type="OrthoDB" id="9801549at2"/>
<dbReference type="InterPro" id="IPR028923">
    <property type="entry name" value="SAICAR_synt/ADE2_N"/>
</dbReference>
<dbReference type="RefSeq" id="WP_022791272.1">
    <property type="nucleotide sequence ID" value="NZ_ATUU01000001.1"/>
</dbReference>
<keyword evidence="4 8" id="KW-0547">Nucleotide-binding</keyword>
<comment type="caution">
    <text evidence="10">The sequence shown here is derived from an EMBL/GenBank/DDBJ whole genome shotgun (WGS) entry which is preliminary data.</text>
</comment>
<dbReference type="HAMAP" id="MF_00137">
    <property type="entry name" value="SAICAR_synth"/>
    <property type="match status" value="1"/>
</dbReference>
<dbReference type="EMBL" id="JQAX01000001">
    <property type="protein sequence ID" value="KRN33229.1"/>
    <property type="molecule type" value="Genomic_DNA"/>
</dbReference>
<dbReference type="GO" id="GO:0006189">
    <property type="term" value="P:'de novo' IMP biosynthetic process"/>
    <property type="evidence" value="ECO:0007669"/>
    <property type="project" value="UniProtKB-UniRule"/>
</dbReference>
<accession>A0A0R2G999</accession>
<dbReference type="PANTHER" id="PTHR43599:SF3">
    <property type="entry name" value="SI:DKEY-6E2.2"/>
    <property type="match status" value="1"/>
</dbReference>
<dbReference type="FunCoup" id="A0A0R2G999">
    <property type="interactions" value="297"/>
</dbReference>
<protein>
    <recommendedName>
        <fullName evidence="8">Phosphoribosylaminoimidazole-succinocarboxamide synthase</fullName>
        <ecNumber evidence="8">6.3.2.6</ecNumber>
    </recommendedName>
    <alternativeName>
        <fullName evidence="8">SAICAR synthetase</fullName>
    </alternativeName>
</protein>
<proteinExistence type="inferred from homology"/>
<dbReference type="Pfam" id="PF01259">
    <property type="entry name" value="SAICAR_synt"/>
    <property type="match status" value="1"/>
</dbReference>
<evidence type="ECO:0000256" key="3">
    <source>
        <dbReference type="ARBA" id="ARBA00022598"/>
    </source>
</evidence>
<evidence type="ECO:0000256" key="5">
    <source>
        <dbReference type="ARBA" id="ARBA00022755"/>
    </source>
</evidence>
<evidence type="ECO:0000256" key="8">
    <source>
        <dbReference type="HAMAP-Rule" id="MF_00137"/>
    </source>
</evidence>
<dbReference type="SUPFAM" id="SSF56104">
    <property type="entry name" value="SAICAR synthase-like"/>
    <property type="match status" value="1"/>
</dbReference>
<sequence>MISLKKEGLLAEGKAKAVYATTSPEIVWLEHKDEATALNGKRKVRIEDKGHYTNQISGYLFRYLKERGIPSHYVKTVSARASLVKKLTMIPVEVVIRNVTAGHFTTRFAQAPMQPLTPPVQEFYLKADELDDPMINDSQLVALSILTQGQIEAIRQQALRINQLLTDLFADLDIQLLDLKVEFGFTKQNDLVLADELSPDNMRLQDKRNHQSLDKDIFRQKKGDLRLGYAIVLDRLAAKLG</sequence>
<dbReference type="eggNOG" id="COG0152">
    <property type="taxonomic scope" value="Bacteria"/>
</dbReference>
<dbReference type="AlphaFoldDB" id="A0A0R2G999"/>
<dbReference type="Gene3D" id="3.30.200.20">
    <property type="entry name" value="Phosphorylase Kinase, domain 1"/>
    <property type="match status" value="1"/>
</dbReference>
<evidence type="ECO:0000256" key="7">
    <source>
        <dbReference type="ARBA" id="ARBA00048475"/>
    </source>
</evidence>